<evidence type="ECO:0000256" key="1">
    <source>
        <dbReference type="ARBA" id="ARBA00023002"/>
    </source>
</evidence>
<evidence type="ECO:0000259" key="3">
    <source>
        <dbReference type="Pfam" id="PF20169"/>
    </source>
</evidence>
<accession>A0A0H5B7R5</accession>
<dbReference type="STRING" id="1079.BVIR_704"/>
<sequence length="1164" mass="125230">MSVRLAQASLDDKYELSPERAPQDRVLLTGTQALVRLALMQKARDQGAGLNTAGFVTGYRGSPLGGLDAQFLRASRVLEANNIKFQSALNEDLAATALWGSQQAELRGEGRFDGVFGLWYGKGPGVDRSGDVFRHANFAGTSRHGGVLALMGDDHTAESSTTAHQSDFHFVDVMMPILSPAGVQEILDLGLVGWALSRFAGTWVAMKGVKDTVESTAVVDGRLERVSIVSPDGVRMPDGGLNIRLGDTPLQQEARLQEYKRDAVLAFVRANRLNRWITSGGRAPRMGIATLGKSYLDVRLALDELGIDEVRANDLGIRLFKIACPWPLSKLELMEFAGDLDLIMVVEEKRSLVEVQVREELYGTAHQPTVIGKKDERGEWLFPVKGALEPTDIAVAIGKRLLTYASDEQLATRVAQLEEAQRVMAQAADIAVRTPHFCSGCPHNTSTKVPAGMRAYAGIGCHYMVQWMDRSTLGFTAMGGEGANWIGEAPFSRRRHVFQNLGDGTYNHSGSLAIRASIAAGVNVTYKILFNDAVAMTGGQRLDGGLTASKIARQVAAEGAARIRVVSNEPWKYGTDDVWPDGCTIHPREDLDAVQRELAAIPGVTVLIYDQTCAAEKRRRRKRGQFPDPATRVLINDLVCEGCGDCGVKSNCISIQPLETEFGRKRQIDQSSCNKDFSCIKGFCPSFVTVSGGTLKARPAAATAGEALPALPEPVLPPIHGTYNVLVSGIGGTGIVTIAQVLGMAAYLDGKACGIIDMAGLAQKGGAVFSHLRLAERPADIHAIRIGARSADLVLAGDLVVAGNRKALAAMRPGRTRAIVNTFEMLPGDFTRNADFSLPTERLKRALVSAAGPEATHFMDASAIAEALFGNTVGSNIFLVGVAYQIGAIPLSAEAIERAIALNGEAVAMNIAAFRWGRRAAVDPASVAGLTAPAAKSGSRALSASLDETIARRAEFLTAYQNAAYAARYRAVVEKVRAAEAARVPGSARLTEAVARYAFKLMAYKDEYEVARLYADGRFAAEVAETFEGKVKLEFHLAPTFLARRDPVSGEPRKITFGPWLMTAFKLLAKMKGLRGTPFDPFGWTAERRIERTLIEDYVALIDEVVEHLTPATHSVAVGLASIPDKIRGYGPVKARHLAAAKAEEATLLAEFRSGAPTLQQAAE</sequence>
<reference evidence="5" key="2">
    <citation type="submission" date="2015-11" db="EMBL/GenBank/DDBJ databases">
        <authorList>
            <person name="Zhang Y."/>
            <person name="Guo Z."/>
        </authorList>
    </citation>
    <scope>NUCLEOTIDE SEQUENCE</scope>
    <source>
        <strain evidence="5">1</strain>
    </source>
</reference>
<name>A0A0H5B7R5_BLAVI</name>
<dbReference type="CDD" id="cd07034">
    <property type="entry name" value="TPP_PYR_PFOR_IOR-alpha_like"/>
    <property type="match status" value="1"/>
</dbReference>
<feature type="domain" description="DUF6537" evidence="3">
    <location>
        <begin position="946"/>
        <end position="1144"/>
    </location>
</feature>
<dbReference type="EMBL" id="AP014854">
    <property type="protein sequence ID" value="BAR98217.1"/>
    <property type="molecule type" value="Genomic_DNA"/>
</dbReference>
<evidence type="ECO:0000313" key="6">
    <source>
        <dbReference type="Proteomes" id="UP000065734"/>
    </source>
</evidence>
<evidence type="ECO:0000313" key="5">
    <source>
        <dbReference type="EMBL" id="CUU41160.1"/>
    </source>
</evidence>
<organism evidence="5 6">
    <name type="scientific">Blastochloris viridis</name>
    <name type="common">Rhodopseudomonas viridis</name>
    <dbReference type="NCBI Taxonomy" id="1079"/>
    <lineage>
        <taxon>Bacteria</taxon>
        <taxon>Pseudomonadati</taxon>
        <taxon>Pseudomonadota</taxon>
        <taxon>Alphaproteobacteria</taxon>
        <taxon>Hyphomicrobiales</taxon>
        <taxon>Blastochloridaceae</taxon>
        <taxon>Blastochloris</taxon>
    </lineage>
</organism>
<evidence type="ECO:0000313" key="4">
    <source>
        <dbReference type="EMBL" id="BAR98217.1"/>
    </source>
</evidence>
<dbReference type="Gene3D" id="3.40.920.10">
    <property type="entry name" value="Pyruvate-ferredoxin oxidoreductase, PFOR, domain III"/>
    <property type="match status" value="1"/>
</dbReference>
<reference evidence="6" key="3">
    <citation type="journal article" date="2016" name="Genome Announc.">
        <title>Revised genome sequence of the purple photosynthetic bacterium Blastochloris viridis.</title>
        <authorList>
            <person name="Liu L.N."/>
            <person name="Faulkner M."/>
            <person name="Liu X."/>
            <person name="Huang F."/>
            <person name="Darby A.C."/>
            <person name="Hall N."/>
        </authorList>
    </citation>
    <scope>NUCLEOTIDE SEQUENCE [LARGE SCALE GENOMIC DNA]</scope>
    <source>
        <strain evidence="6">ATCC 19567 / DSM 133 / F</strain>
    </source>
</reference>
<dbReference type="Gene3D" id="3.40.50.970">
    <property type="match status" value="1"/>
</dbReference>
<dbReference type="InterPro" id="IPR029061">
    <property type="entry name" value="THDP-binding"/>
</dbReference>
<dbReference type="InterPro" id="IPR019752">
    <property type="entry name" value="Pyrv/ketoisovalerate_OxRed_cat"/>
</dbReference>
<keyword evidence="5" id="KW-0670">Pyruvate</keyword>
<feature type="domain" description="Pyruvate/ketoisovalerate oxidoreductase catalytic" evidence="2">
    <location>
        <begin position="731"/>
        <end position="918"/>
    </location>
</feature>
<keyword evidence="6" id="KW-1185">Reference proteome</keyword>
<dbReference type="InterPro" id="IPR002880">
    <property type="entry name" value="Pyrv_Fd/Flavodoxin_OxRdtase_N"/>
</dbReference>
<dbReference type="InterPro" id="IPR002869">
    <property type="entry name" value="Pyrv_flavodox_OxRed_cen"/>
</dbReference>
<evidence type="ECO:0000259" key="2">
    <source>
        <dbReference type="Pfam" id="PF01558"/>
    </source>
</evidence>
<dbReference type="InterPro" id="IPR046667">
    <property type="entry name" value="DUF6537"/>
</dbReference>
<dbReference type="AlphaFoldDB" id="A0A0H5B7R5"/>
<dbReference type="Pfam" id="PF01558">
    <property type="entry name" value="POR"/>
    <property type="match status" value="1"/>
</dbReference>
<dbReference type="PANTHER" id="PTHR48084">
    <property type="entry name" value="2-OXOGLUTARATE OXIDOREDUCTASE SUBUNIT KORB-RELATED"/>
    <property type="match status" value="1"/>
</dbReference>
<dbReference type="SUPFAM" id="SSF53323">
    <property type="entry name" value="Pyruvate-ferredoxin oxidoreductase, PFOR, domain III"/>
    <property type="match status" value="1"/>
</dbReference>
<gene>
    <name evidence="4" type="ORF">BV133_624</name>
    <name evidence="5" type="ORF">BVIRIDIS_01480</name>
</gene>
<dbReference type="PATRIC" id="fig|1079.6.peg.728"/>
<dbReference type="OrthoDB" id="9803617at2"/>
<dbReference type="GO" id="GO:0016903">
    <property type="term" value="F:oxidoreductase activity, acting on the aldehyde or oxo group of donors"/>
    <property type="evidence" value="ECO:0007669"/>
    <property type="project" value="InterPro"/>
</dbReference>
<dbReference type="InterPro" id="IPR051457">
    <property type="entry name" value="2-oxoacid:Fd_oxidoreductase"/>
</dbReference>
<dbReference type="RefSeq" id="WP_055036448.1">
    <property type="nucleotide sequence ID" value="NZ_AP014854.2"/>
</dbReference>
<dbReference type="NCBIfam" id="NF009588">
    <property type="entry name" value="PRK13029.1"/>
    <property type="match status" value="1"/>
</dbReference>
<dbReference type="EMBL" id="LN907867">
    <property type="protein sequence ID" value="CUU41160.1"/>
    <property type="molecule type" value="Genomic_DNA"/>
</dbReference>
<dbReference type="PANTHER" id="PTHR48084:SF3">
    <property type="entry name" value="SUBUNIT OF PYRUVATE:FLAVODOXIN OXIDOREDUCTASE"/>
    <property type="match status" value="1"/>
</dbReference>
<dbReference type="NCBIfam" id="NF009589">
    <property type="entry name" value="PRK13030.1"/>
    <property type="match status" value="1"/>
</dbReference>
<keyword evidence="1" id="KW-0560">Oxidoreductase</keyword>
<dbReference type="KEGG" id="bvr:BVIR_704"/>
<protein>
    <submittedName>
        <fullName evidence="5">Indolepyruvate ferredoxin oxidoreductase</fullName>
    </submittedName>
</protein>
<dbReference type="Pfam" id="PF20169">
    <property type="entry name" value="DUF6537"/>
    <property type="match status" value="1"/>
</dbReference>
<proteinExistence type="predicted"/>
<reference evidence="4" key="1">
    <citation type="journal article" date="2015" name="Genome Announc.">
        <title>Complete Genome Sequence of the Bacteriochlorophyll b-Producing Photosynthetic Bacterium Blastochloris viridis.</title>
        <authorList>
            <person name="Tsukatani Y."/>
            <person name="Hirose Y."/>
            <person name="Harada J."/>
            <person name="Misawa N."/>
            <person name="Mori K."/>
            <person name="Inoue K."/>
            <person name="Tamiaki H."/>
        </authorList>
    </citation>
    <scope>NUCLEOTIDE SEQUENCE [LARGE SCALE GENOMIC DNA]</scope>
    <source>
        <strain evidence="4">DSM 133</strain>
    </source>
</reference>
<dbReference type="SUPFAM" id="SSF52518">
    <property type="entry name" value="Thiamin diphosphate-binding fold (THDP-binding)"/>
    <property type="match status" value="2"/>
</dbReference>
<dbReference type="Proteomes" id="UP000065734">
    <property type="component" value="Chromosome I"/>
</dbReference>